<dbReference type="AlphaFoldDB" id="W1XCN0"/>
<sequence length="70" mass="7566">SEVVVHTKSNIKAITSTAVAPQINKVGTTTIDKATPERRDKRIPENKRPRLQRVIVASILSAVVTAVGAY</sequence>
<accession>W1XCN0</accession>
<proteinExistence type="predicted"/>
<gene>
    <name evidence="1" type="ORF">Q604_UNBC16844G0001</name>
</gene>
<name>W1XCN0_9ZZZZ</name>
<reference evidence="1" key="1">
    <citation type="submission" date="2013-12" db="EMBL/GenBank/DDBJ databases">
        <title>A Varibaculum cambriense genome reconstructed from a premature infant gut community with otherwise low bacterial novelty that shifts toward anaerobic metabolism during the third week of life.</title>
        <authorList>
            <person name="Brown C.T."/>
            <person name="Sharon I."/>
            <person name="Thomas B.C."/>
            <person name="Castelle C.J."/>
            <person name="Morowitz M.J."/>
            <person name="Banfield J.F."/>
        </authorList>
    </citation>
    <scope>NUCLEOTIDE SEQUENCE</scope>
</reference>
<dbReference type="EMBL" id="AZMM01016844">
    <property type="protein sequence ID" value="ETJ27871.1"/>
    <property type="molecule type" value="Genomic_DNA"/>
</dbReference>
<feature type="non-terminal residue" evidence="1">
    <location>
        <position position="1"/>
    </location>
</feature>
<organism evidence="1">
    <name type="scientific">human gut metagenome</name>
    <dbReference type="NCBI Taxonomy" id="408170"/>
    <lineage>
        <taxon>unclassified sequences</taxon>
        <taxon>metagenomes</taxon>
        <taxon>organismal metagenomes</taxon>
    </lineage>
</organism>
<evidence type="ECO:0000313" key="1">
    <source>
        <dbReference type="EMBL" id="ETJ27871.1"/>
    </source>
</evidence>
<comment type="caution">
    <text evidence="1">The sequence shown here is derived from an EMBL/GenBank/DDBJ whole genome shotgun (WGS) entry which is preliminary data.</text>
</comment>
<protein>
    <submittedName>
        <fullName evidence="1">Uncharacterized protein</fullName>
    </submittedName>
</protein>
<feature type="non-terminal residue" evidence="1">
    <location>
        <position position="70"/>
    </location>
</feature>